<keyword evidence="2" id="KW-0560">Oxidoreductase</keyword>
<dbReference type="PANTHER" id="PTHR42760">
    <property type="entry name" value="SHORT-CHAIN DEHYDROGENASES/REDUCTASES FAMILY MEMBER"/>
    <property type="match status" value="1"/>
</dbReference>
<gene>
    <name evidence="3" type="ORF">FHW37_101960</name>
</gene>
<dbReference type="InterPro" id="IPR002347">
    <property type="entry name" value="SDR_fam"/>
</dbReference>
<dbReference type="AlphaFoldDB" id="A0A561R988"/>
<dbReference type="Pfam" id="PF13561">
    <property type="entry name" value="adh_short_C2"/>
    <property type="match status" value="1"/>
</dbReference>
<dbReference type="InterPro" id="IPR036291">
    <property type="entry name" value="NAD(P)-bd_dom_sf"/>
</dbReference>
<evidence type="ECO:0000313" key="3">
    <source>
        <dbReference type="EMBL" id="TWF59154.1"/>
    </source>
</evidence>
<proteinExistence type="inferred from homology"/>
<dbReference type="PROSITE" id="PS00061">
    <property type="entry name" value="ADH_SHORT"/>
    <property type="match status" value="1"/>
</dbReference>
<dbReference type="PRINTS" id="PR00081">
    <property type="entry name" value="GDHRDH"/>
</dbReference>
<dbReference type="GO" id="GO:0006633">
    <property type="term" value="P:fatty acid biosynthetic process"/>
    <property type="evidence" value="ECO:0007669"/>
    <property type="project" value="TreeGrafter"/>
</dbReference>
<dbReference type="Proteomes" id="UP000320653">
    <property type="component" value="Unassembled WGS sequence"/>
</dbReference>
<organism evidence="3 4">
    <name type="scientific">Neorhizobium alkalisoli</name>
    <dbReference type="NCBI Taxonomy" id="528178"/>
    <lineage>
        <taxon>Bacteria</taxon>
        <taxon>Pseudomonadati</taxon>
        <taxon>Pseudomonadota</taxon>
        <taxon>Alphaproteobacteria</taxon>
        <taxon>Hyphomicrobiales</taxon>
        <taxon>Rhizobiaceae</taxon>
        <taxon>Rhizobium/Agrobacterium group</taxon>
        <taxon>Neorhizobium</taxon>
    </lineage>
</organism>
<dbReference type="GO" id="GO:0048038">
    <property type="term" value="F:quinone binding"/>
    <property type="evidence" value="ECO:0007669"/>
    <property type="project" value="TreeGrafter"/>
</dbReference>
<name>A0A561R988_9HYPH</name>
<dbReference type="SUPFAM" id="SSF51735">
    <property type="entry name" value="NAD(P)-binding Rossmann-fold domains"/>
    <property type="match status" value="1"/>
</dbReference>
<protein>
    <submittedName>
        <fullName evidence="3">NAD(P)-dependent dehydrogenase (Short-subunit alcohol dehydrogenase family)</fullName>
    </submittedName>
</protein>
<reference evidence="3 4" key="1">
    <citation type="submission" date="2019-06" db="EMBL/GenBank/DDBJ databases">
        <title>Sorghum-associated microbial communities from plants grown in Nebraska, USA.</title>
        <authorList>
            <person name="Schachtman D."/>
        </authorList>
    </citation>
    <scope>NUCLEOTIDE SEQUENCE [LARGE SCALE GENOMIC DNA]</scope>
    <source>
        <strain evidence="3 4">1225</strain>
    </source>
</reference>
<dbReference type="Gene3D" id="3.40.50.720">
    <property type="entry name" value="NAD(P)-binding Rossmann-like Domain"/>
    <property type="match status" value="1"/>
</dbReference>
<keyword evidence="4" id="KW-1185">Reference proteome</keyword>
<dbReference type="InterPro" id="IPR020904">
    <property type="entry name" value="Sc_DH/Rdtase_CS"/>
</dbReference>
<comment type="caution">
    <text evidence="3">The sequence shown here is derived from an EMBL/GenBank/DDBJ whole genome shotgun (WGS) entry which is preliminary data.</text>
</comment>
<evidence type="ECO:0000256" key="2">
    <source>
        <dbReference type="ARBA" id="ARBA00023002"/>
    </source>
</evidence>
<evidence type="ECO:0000256" key="1">
    <source>
        <dbReference type="ARBA" id="ARBA00006484"/>
    </source>
</evidence>
<dbReference type="NCBIfam" id="NF009386">
    <property type="entry name" value="PRK12745.1"/>
    <property type="match status" value="1"/>
</dbReference>
<sequence>MSVAMSSGYTKESVRQRGGALVTGGAAGIGAATAIRLADEGFDVTVASLEEMASLPPEIRYVQADVTRIETHDALVRMIQRPVALVNCAGITSTARGDMLELAPESFDRVMDVNVRATFFLTQAFARHMIAVGSAEDYRSIIFVGSINSEVVGENRADYCMSKAAVTMMSKLYAARLASQGIVTHEIRPGIIRTGMTAPATEKYDRLIADGGVPMSRWGEPEDVARAICALARGDFPYATATVTEIAGGLQLHRV</sequence>
<comment type="similarity">
    <text evidence="1">Belongs to the short-chain dehydrogenases/reductases (SDR) family.</text>
</comment>
<dbReference type="GO" id="GO:0016616">
    <property type="term" value="F:oxidoreductase activity, acting on the CH-OH group of donors, NAD or NADP as acceptor"/>
    <property type="evidence" value="ECO:0007669"/>
    <property type="project" value="TreeGrafter"/>
</dbReference>
<dbReference type="PANTHER" id="PTHR42760:SF133">
    <property type="entry name" value="3-OXOACYL-[ACYL-CARRIER-PROTEIN] REDUCTASE"/>
    <property type="match status" value="1"/>
</dbReference>
<dbReference type="EMBL" id="VIWP01000001">
    <property type="protein sequence ID" value="TWF59154.1"/>
    <property type="molecule type" value="Genomic_DNA"/>
</dbReference>
<evidence type="ECO:0000313" key="4">
    <source>
        <dbReference type="Proteomes" id="UP000320653"/>
    </source>
</evidence>
<accession>A0A561R988</accession>